<organism evidence="2 3">
    <name type="scientific">Chaetomium fimeti</name>
    <dbReference type="NCBI Taxonomy" id="1854472"/>
    <lineage>
        <taxon>Eukaryota</taxon>
        <taxon>Fungi</taxon>
        <taxon>Dikarya</taxon>
        <taxon>Ascomycota</taxon>
        <taxon>Pezizomycotina</taxon>
        <taxon>Sordariomycetes</taxon>
        <taxon>Sordariomycetidae</taxon>
        <taxon>Sordariales</taxon>
        <taxon>Chaetomiaceae</taxon>
        <taxon>Chaetomium</taxon>
    </lineage>
</organism>
<dbReference type="GeneID" id="87843452"/>
<feature type="compositionally biased region" description="Polar residues" evidence="1">
    <location>
        <begin position="636"/>
        <end position="650"/>
    </location>
</feature>
<protein>
    <recommendedName>
        <fullName evidence="4">Glucan 1, 4-alpha-glucosidase</fullName>
    </recommendedName>
</protein>
<feature type="compositionally biased region" description="Polar residues" evidence="1">
    <location>
        <begin position="221"/>
        <end position="238"/>
    </location>
</feature>
<evidence type="ECO:0000313" key="2">
    <source>
        <dbReference type="EMBL" id="KAK3297271.1"/>
    </source>
</evidence>
<feature type="compositionally biased region" description="Basic and acidic residues" evidence="1">
    <location>
        <begin position="239"/>
        <end position="248"/>
    </location>
</feature>
<feature type="compositionally biased region" description="Acidic residues" evidence="1">
    <location>
        <begin position="592"/>
        <end position="602"/>
    </location>
</feature>
<evidence type="ECO:0000256" key="1">
    <source>
        <dbReference type="SAM" id="MobiDB-lite"/>
    </source>
</evidence>
<reference evidence="2" key="1">
    <citation type="journal article" date="2023" name="Mol. Phylogenet. Evol.">
        <title>Genome-scale phylogeny and comparative genomics of the fungal order Sordariales.</title>
        <authorList>
            <person name="Hensen N."/>
            <person name="Bonometti L."/>
            <person name="Westerberg I."/>
            <person name="Brannstrom I.O."/>
            <person name="Guillou S."/>
            <person name="Cros-Aarteil S."/>
            <person name="Calhoun S."/>
            <person name="Haridas S."/>
            <person name="Kuo A."/>
            <person name="Mondo S."/>
            <person name="Pangilinan J."/>
            <person name="Riley R."/>
            <person name="LaButti K."/>
            <person name="Andreopoulos B."/>
            <person name="Lipzen A."/>
            <person name="Chen C."/>
            <person name="Yan M."/>
            <person name="Daum C."/>
            <person name="Ng V."/>
            <person name="Clum A."/>
            <person name="Steindorff A."/>
            <person name="Ohm R.A."/>
            <person name="Martin F."/>
            <person name="Silar P."/>
            <person name="Natvig D.O."/>
            <person name="Lalanne C."/>
            <person name="Gautier V."/>
            <person name="Ament-Velasquez S.L."/>
            <person name="Kruys A."/>
            <person name="Hutchinson M.I."/>
            <person name="Powell A.J."/>
            <person name="Barry K."/>
            <person name="Miller A.N."/>
            <person name="Grigoriev I.V."/>
            <person name="Debuchy R."/>
            <person name="Gladieux P."/>
            <person name="Hiltunen Thoren M."/>
            <person name="Johannesson H."/>
        </authorList>
    </citation>
    <scope>NUCLEOTIDE SEQUENCE</scope>
    <source>
        <strain evidence="2">CBS 168.71</strain>
    </source>
</reference>
<feature type="region of interest" description="Disordered" evidence="1">
    <location>
        <begin position="97"/>
        <end position="141"/>
    </location>
</feature>
<feature type="compositionally biased region" description="Basic and acidic residues" evidence="1">
    <location>
        <begin position="304"/>
        <end position="314"/>
    </location>
</feature>
<feature type="compositionally biased region" description="Acidic residues" evidence="1">
    <location>
        <begin position="315"/>
        <end position="324"/>
    </location>
</feature>
<name>A0AAE0LTK1_9PEZI</name>
<proteinExistence type="predicted"/>
<dbReference type="Proteomes" id="UP001278766">
    <property type="component" value="Unassembled WGS sequence"/>
</dbReference>
<evidence type="ECO:0008006" key="4">
    <source>
        <dbReference type="Google" id="ProtNLM"/>
    </source>
</evidence>
<keyword evidence="3" id="KW-1185">Reference proteome</keyword>
<feature type="region of interest" description="Disordered" evidence="1">
    <location>
        <begin position="500"/>
        <end position="620"/>
    </location>
</feature>
<gene>
    <name evidence="2" type="ORF">B0H64DRAFT_440747</name>
</gene>
<accession>A0AAE0LTK1</accession>
<feature type="region of interest" description="Disordered" evidence="1">
    <location>
        <begin position="632"/>
        <end position="679"/>
    </location>
</feature>
<feature type="region of interest" description="Disordered" evidence="1">
    <location>
        <begin position="175"/>
        <end position="273"/>
    </location>
</feature>
<feature type="region of interest" description="Disordered" evidence="1">
    <location>
        <begin position="1"/>
        <end position="68"/>
    </location>
</feature>
<dbReference type="EMBL" id="JAUEPN010000003">
    <property type="protein sequence ID" value="KAK3297271.1"/>
    <property type="molecule type" value="Genomic_DNA"/>
</dbReference>
<feature type="compositionally biased region" description="Low complexity" evidence="1">
    <location>
        <begin position="537"/>
        <end position="567"/>
    </location>
</feature>
<reference evidence="2" key="2">
    <citation type="submission" date="2023-06" db="EMBL/GenBank/DDBJ databases">
        <authorList>
            <consortium name="Lawrence Berkeley National Laboratory"/>
            <person name="Haridas S."/>
            <person name="Hensen N."/>
            <person name="Bonometti L."/>
            <person name="Westerberg I."/>
            <person name="Brannstrom I.O."/>
            <person name="Guillou S."/>
            <person name="Cros-Aarteil S."/>
            <person name="Calhoun S."/>
            <person name="Kuo A."/>
            <person name="Mondo S."/>
            <person name="Pangilinan J."/>
            <person name="Riley R."/>
            <person name="Labutti K."/>
            <person name="Andreopoulos B."/>
            <person name="Lipzen A."/>
            <person name="Chen C."/>
            <person name="Yanf M."/>
            <person name="Daum C."/>
            <person name="Ng V."/>
            <person name="Clum A."/>
            <person name="Steindorff A."/>
            <person name="Ohm R."/>
            <person name="Martin F."/>
            <person name="Silar P."/>
            <person name="Natvig D."/>
            <person name="Lalanne C."/>
            <person name="Gautier V."/>
            <person name="Ament-Velasquez S.L."/>
            <person name="Kruys A."/>
            <person name="Hutchinson M.I."/>
            <person name="Powell A.J."/>
            <person name="Barry K."/>
            <person name="Miller A.N."/>
            <person name="Grigoriev I.V."/>
            <person name="Debuchy R."/>
            <person name="Gladieux P."/>
            <person name="Thoren M.H."/>
            <person name="Johannesson H."/>
        </authorList>
    </citation>
    <scope>NUCLEOTIDE SEQUENCE</scope>
    <source>
        <strain evidence="2">CBS 168.71</strain>
    </source>
</reference>
<dbReference type="RefSeq" id="XP_062660785.1">
    <property type="nucleotide sequence ID" value="XM_062806504.1"/>
</dbReference>
<feature type="region of interest" description="Disordered" evidence="1">
    <location>
        <begin position="286"/>
        <end position="338"/>
    </location>
</feature>
<feature type="region of interest" description="Disordered" evidence="1">
    <location>
        <begin position="694"/>
        <end position="750"/>
    </location>
</feature>
<feature type="compositionally biased region" description="Polar residues" evidence="1">
    <location>
        <begin position="710"/>
        <end position="726"/>
    </location>
</feature>
<feature type="compositionally biased region" description="Polar residues" evidence="1">
    <location>
        <begin position="179"/>
        <end position="193"/>
    </location>
</feature>
<sequence>MDDPWGSPWAATDSDRDLKPGSPAKSDIAPPPRAFLSASNSPRIPAVSEQSPWGGDDNGAGEWTAPLETPAHSIWAGGWGGSNPNLLATPREDLLNKTSPIALPGNIATPKPVNGSAFRQPSPDPWGSGFSSRKPSFEAASTPRLVVEVASPTIETPIATFGGLGIAQEDTVWDRSDGASISNPSITVETDSPTAEPGNVKGVEEQTTPVATRGSDVRLSVESTALNRGYQSPTPSNDNTDHEEERQDSPITSIDEEPRGLSAGSRKASGKVQELVVKFDGIARAASEERDIVIPPSETSPPSAEKRDGLRDGADFGEFEDTNPDELPPPSRSKEPRARLSIEEPIEVGAPSGDLSSGPSAIAQFGPIDFRVDFGLVAKLFNAALEAASDVNVDHEVPDHVTDDSFTEISERKTWYRISRLGSSRRHNAGDDDSYRRITWATSTVHDDTTKIVRRWMEEDSIAGRVALGGGISKTQKNMFGWDSSVEPVTLHDVFRKKNAHARASSVQQPPRTTALPLGLMDGSSNKSPQRPTHHASSSVGPGVPSFGWNTTSPTSTTHTRTTSTISGPPNSIHTGPAPQIPPAAQGHNAVEDDDNDDDEWGEMISSPVAPQPKATTAGLATQRTVVSPTLDASALENNHTAIDTPSAKDTAQDPWGEPDFTAFESAPAKPSSQAQGTAAIPKIVDRPVLCSDSENSVSVSLGPPAETRPQGSSSPIEVQKPSTSDSQHEHEKTAQRITANLPDLSYMLR</sequence>
<dbReference type="AlphaFoldDB" id="A0AAE0LTK1"/>
<comment type="caution">
    <text evidence="2">The sequence shown here is derived from an EMBL/GenBank/DDBJ whole genome shotgun (WGS) entry which is preliminary data.</text>
</comment>
<evidence type="ECO:0000313" key="3">
    <source>
        <dbReference type="Proteomes" id="UP001278766"/>
    </source>
</evidence>